<accession>D9SXD9</accession>
<feature type="transmembrane region" description="Helical" evidence="1">
    <location>
        <begin position="7"/>
        <end position="25"/>
    </location>
</feature>
<dbReference type="AlphaFoldDB" id="D9SXD9"/>
<evidence type="ECO:0000313" key="2">
    <source>
        <dbReference type="EMBL" id="ADL53442.1"/>
    </source>
</evidence>
<feature type="transmembrane region" description="Helical" evidence="1">
    <location>
        <begin position="45"/>
        <end position="65"/>
    </location>
</feature>
<dbReference type="Proteomes" id="UP000002730">
    <property type="component" value="Chromosome"/>
</dbReference>
<keyword evidence="1" id="KW-0472">Membrane</keyword>
<evidence type="ECO:0000256" key="1">
    <source>
        <dbReference type="SAM" id="Phobius"/>
    </source>
</evidence>
<dbReference type="OrthoDB" id="82335at2"/>
<feature type="transmembrane region" description="Helical" evidence="1">
    <location>
        <begin position="133"/>
        <end position="156"/>
    </location>
</feature>
<dbReference type="RefSeq" id="WP_010073780.1">
    <property type="nucleotide sequence ID" value="NC_014393.1"/>
</dbReference>
<keyword evidence="3" id="KW-1185">Reference proteome</keyword>
<protein>
    <submittedName>
        <fullName evidence="2">Membrane protein</fullName>
    </submittedName>
</protein>
<keyword evidence="1" id="KW-0812">Transmembrane</keyword>
<name>D9SXD9_CLOC7</name>
<dbReference type="KEGG" id="ccb:Clocel_3772"/>
<sequence>MNRKNSFFNFMCALIPGVGYMYNGLMKRGVEQIILFFGIFSISQYIQLDVLILPLLIPIWFYNFFDTFNVKNAMERGIFVDDNYRIIQRNSSELSMSKINNKIIGIALIIIGALAVVNKVWDMLFSFRIIQHYHMIYSAVRQLIVPVILIVIGFVLMGRNKHNKIDTKNEEPTVVLDKE</sequence>
<keyword evidence="1" id="KW-1133">Transmembrane helix</keyword>
<reference evidence="2 3" key="1">
    <citation type="submission" date="2010-08" db="EMBL/GenBank/DDBJ databases">
        <title>Complete sequence of Clostridium cellulovorans 743B.</title>
        <authorList>
            <consortium name="US DOE Joint Genome Institute"/>
            <person name="Lucas S."/>
            <person name="Copeland A."/>
            <person name="Lapidus A."/>
            <person name="Cheng J.-F."/>
            <person name="Bruce D."/>
            <person name="Goodwin L."/>
            <person name="Pitluck S."/>
            <person name="Chertkov O."/>
            <person name="Detter J.C."/>
            <person name="Han C."/>
            <person name="Tapia R."/>
            <person name="Land M."/>
            <person name="Hauser L."/>
            <person name="Chang Y.-J."/>
            <person name="Jeffries C."/>
            <person name="Kyrpides N."/>
            <person name="Ivanova N."/>
            <person name="Mikhailova N."/>
            <person name="Hemme C.L."/>
            <person name="Woyke T."/>
        </authorList>
    </citation>
    <scope>NUCLEOTIDE SEQUENCE [LARGE SCALE GENOMIC DNA]</scope>
    <source>
        <strain evidence="3">ATCC 35296 / DSM 3052 / OCM 3 / 743B</strain>
    </source>
</reference>
<gene>
    <name evidence="2" type="ordered locus">Clocel_3772</name>
</gene>
<evidence type="ECO:0000313" key="3">
    <source>
        <dbReference type="Proteomes" id="UP000002730"/>
    </source>
</evidence>
<organism evidence="2 3">
    <name type="scientific">Clostridium cellulovorans (strain ATCC 35296 / DSM 3052 / OCM 3 / 743B)</name>
    <dbReference type="NCBI Taxonomy" id="573061"/>
    <lineage>
        <taxon>Bacteria</taxon>
        <taxon>Bacillati</taxon>
        <taxon>Bacillota</taxon>
        <taxon>Clostridia</taxon>
        <taxon>Eubacteriales</taxon>
        <taxon>Clostridiaceae</taxon>
        <taxon>Clostridium</taxon>
    </lineage>
</organism>
<dbReference type="HOGENOM" id="CLU_053323_1_0_9"/>
<proteinExistence type="predicted"/>
<dbReference type="STRING" id="573061.Clocel_3772"/>
<dbReference type="eggNOG" id="ENOG5032U83">
    <property type="taxonomic scope" value="Bacteria"/>
</dbReference>
<feature type="transmembrane region" description="Helical" evidence="1">
    <location>
        <begin position="103"/>
        <end position="121"/>
    </location>
</feature>
<dbReference type="EMBL" id="CP002160">
    <property type="protein sequence ID" value="ADL53442.1"/>
    <property type="molecule type" value="Genomic_DNA"/>
</dbReference>